<dbReference type="RefSeq" id="XP_038977846.1">
    <property type="nucleotide sequence ID" value="XM_039121918.1"/>
</dbReference>
<feature type="compositionally biased region" description="Basic and acidic residues" evidence="1">
    <location>
        <begin position="27"/>
        <end position="41"/>
    </location>
</feature>
<dbReference type="PANTHER" id="PTHR45270">
    <property type="entry name" value="OS03G0832900 PROTEIN"/>
    <property type="match status" value="1"/>
</dbReference>
<feature type="compositionally biased region" description="Polar residues" evidence="1">
    <location>
        <begin position="126"/>
        <end position="135"/>
    </location>
</feature>
<feature type="compositionally biased region" description="Polar residues" evidence="1">
    <location>
        <begin position="375"/>
        <end position="386"/>
    </location>
</feature>
<feature type="region of interest" description="Disordered" evidence="1">
    <location>
        <begin position="698"/>
        <end position="728"/>
    </location>
</feature>
<organism evidence="4 7">
    <name type="scientific">Phoenix dactylifera</name>
    <name type="common">Date palm</name>
    <dbReference type="NCBI Taxonomy" id="42345"/>
    <lineage>
        <taxon>Eukaryota</taxon>
        <taxon>Viridiplantae</taxon>
        <taxon>Streptophyta</taxon>
        <taxon>Embryophyta</taxon>
        <taxon>Tracheophyta</taxon>
        <taxon>Spermatophyta</taxon>
        <taxon>Magnoliopsida</taxon>
        <taxon>Liliopsida</taxon>
        <taxon>Arecaceae</taxon>
        <taxon>Coryphoideae</taxon>
        <taxon>Phoeniceae</taxon>
        <taxon>Phoenix</taxon>
    </lineage>
</organism>
<dbReference type="AlphaFoldDB" id="A0A8B8ZX23"/>
<evidence type="ECO:0000313" key="4">
    <source>
        <dbReference type="Proteomes" id="UP000228380"/>
    </source>
</evidence>
<evidence type="ECO:0000256" key="1">
    <source>
        <dbReference type="SAM" id="MobiDB-lite"/>
    </source>
</evidence>
<keyword evidence="2" id="KW-0812">Transmembrane</keyword>
<feature type="transmembrane region" description="Helical" evidence="2">
    <location>
        <begin position="339"/>
        <end position="363"/>
    </location>
</feature>
<gene>
    <name evidence="5 6 7" type="primary">LOC103715768</name>
</gene>
<accession>A0A8B8ZX23</accession>
<feature type="compositionally biased region" description="Low complexity" evidence="1">
    <location>
        <begin position="1"/>
        <end position="18"/>
    </location>
</feature>
<dbReference type="InterPro" id="IPR001623">
    <property type="entry name" value="DnaJ_domain"/>
</dbReference>
<feature type="compositionally biased region" description="Polar residues" evidence="1">
    <location>
        <begin position="698"/>
        <end position="711"/>
    </location>
</feature>
<dbReference type="PRINTS" id="PR00625">
    <property type="entry name" value="JDOMAIN"/>
</dbReference>
<dbReference type="RefSeq" id="XP_038977875.1">
    <property type="nucleotide sequence ID" value="XM_039121947.1"/>
</dbReference>
<dbReference type="OrthoDB" id="1507364at2759"/>
<reference evidence="5 6" key="2">
    <citation type="submission" date="2025-04" db="UniProtKB">
        <authorList>
            <consortium name="RefSeq"/>
        </authorList>
    </citation>
    <scope>IDENTIFICATION</scope>
    <source>
        <tissue evidence="5 6">Young leaves</tissue>
    </source>
</reference>
<protein>
    <submittedName>
        <fullName evidence="5 6">Uncharacterized protein LOC103715768</fullName>
    </submittedName>
</protein>
<dbReference type="SMART" id="SM00271">
    <property type="entry name" value="DnaJ"/>
    <property type="match status" value="1"/>
</dbReference>
<dbReference type="InterPro" id="IPR032843">
    <property type="entry name" value="Jiv"/>
</dbReference>
<evidence type="ECO:0000259" key="3">
    <source>
        <dbReference type="PROSITE" id="PS50076"/>
    </source>
</evidence>
<dbReference type="PROSITE" id="PS00636">
    <property type="entry name" value="DNAJ_1"/>
    <property type="match status" value="1"/>
</dbReference>
<dbReference type="Proteomes" id="UP000228380">
    <property type="component" value="Chromosome 1"/>
</dbReference>
<dbReference type="SUPFAM" id="SSF46565">
    <property type="entry name" value="Chaperone J-domain"/>
    <property type="match status" value="1"/>
</dbReference>
<feature type="compositionally biased region" description="Low complexity" evidence="1">
    <location>
        <begin position="106"/>
        <end position="117"/>
    </location>
</feature>
<feature type="compositionally biased region" description="Polar residues" evidence="1">
    <location>
        <begin position="87"/>
        <end position="98"/>
    </location>
</feature>
<feature type="transmembrane region" description="Helical" evidence="2">
    <location>
        <begin position="265"/>
        <end position="288"/>
    </location>
</feature>
<keyword evidence="2" id="KW-0472">Membrane</keyword>
<reference evidence="4" key="1">
    <citation type="journal article" date="2019" name="Nat. Commun.">
        <title>Genome-wide association mapping of date palm fruit traits.</title>
        <authorList>
            <person name="Hazzouri K.M."/>
            <person name="Gros-Balthazard M."/>
            <person name="Flowers J.M."/>
            <person name="Copetti D."/>
            <person name="Lemansour A."/>
            <person name="Lebrun M."/>
            <person name="Masmoudi K."/>
            <person name="Ferrand S."/>
            <person name="Dhar M.I."/>
            <person name="Fresquez Z.A."/>
            <person name="Rosas U."/>
            <person name="Zhang J."/>
            <person name="Talag J."/>
            <person name="Lee S."/>
            <person name="Kudrna D."/>
            <person name="Powell R.F."/>
            <person name="Leitch I.J."/>
            <person name="Krueger R.R."/>
            <person name="Wing R.A."/>
            <person name="Amiri K.M.A."/>
            <person name="Purugganan M.D."/>
        </authorList>
    </citation>
    <scope>NUCLEOTIDE SEQUENCE [LARGE SCALE GENOMIC DNA]</scope>
    <source>
        <strain evidence="4">cv. Khalas</strain>
    </source>
</reference>
<dbReference type="InterPro" id="IPR018253">
    <property type="entry name" value="DnaJ_domain_CS"/>
</dbReference>
<dbReference type="PROSITE" id="PS50076">
    <property type="entry name" value="DNAJ_2"/>
    <property type="match status" value="1"/>
</dbReference>
<dbReference type="PANTHER" id="PTHR45270:SF4">
    <property type="entry name" value="CHAPERONE DNAJ-DOMAIN SUPERFAMILY PROTEIN"/>
    <property type="match status" value="1"/>
</dbReference>
<feature type="transmembrane region" description="Helical" evidence="2">
    <location>
        <begin position="294"/>
        <end position="318"/>
    </location>
</feature>
<proteinExistence type="predicted"/>
<dbReference type="InterPro" id="IPR036869">
    <property type="entry name" value="J_dom_sf"/>
</dbReference>
<keyword evidence="2" id="KW-1133">Transmembrane helix</keyword>
<name>A0A8B8ZX23_PHODC</name>
<feature type="compositionally biased region" description="Polar residues" evidence="1">
    <location>
        <begin position="649"/>
        <end position="663"/>
    </location>
</feature>
<evidence type="ECO:0000313" key="6">
    <source>
        <dbReference type="RefSeq" id="XP_038977875.1"/>
    </source>
</evidence>
<feature type="transmembrane region" description="Helical" evidence="2">
    <location>
        <begin position="238"/>
        <end position="258"/>
    </location>
</feature>
<evidence type="ECO:0000313" key="7">
    <source>
        <dbReference type="RefSeq" id="XP_038977917.1"/>
    </source>
</evidence>
<feature type="compositionally biased region" description="Polar residues" evidence="1">
    <location>
        <begin position="399"/>
        <end position="422"/>
    </location>
</feature>
<feature type="region of interest" description="Disordered" evidence="1">
    <location>
        <begin position="1"/>
        <end position="135"/>
    </location>
</feature>
<dbReference type="Gene3D" id="1.10.287.110">
    <property type="entry name" value="DnaJ domain"/>
    <property type="match status" value="1"/>
</dbReference>
<feature type="compositionally biased region" description="Polar residues" evidence="1">
    <location>
        <begin position="47"/>
        <end position="59"/>
    </location>
</feature>
<keyword evidence="4" id="KW-1185">Reference proteome</keyword>
<feature type="region of interest" description="Disordered" evidence="1">
    <location>
        <begin position="649"/>
        <end position="675"/>
    </location>
</feature>
<evidence type="ECO:0000256" key="2">
    <source>
        <dbReference type="SAM" id="Phobius"/>
    </source>
</evidence>
<feature type="domain" description="J" evidence="3">
    <location>
        <begin position="441"/>
        <end position="508"/>
    </location>
</feature>
<feature type="transmembrane region" description="Helical" evidence="2">
    <location>
        <begin position="207"/>
        <end position="226"/>
    </location>
</feature>
<dbReference type="KEGG" id="pda:103715768"/>
<dbReference type="GO" id="GO:0005783">
    <property type="term" value="C:endoplasmic reticulum"/>
    <property type="evidence" value="ECO:0007669"/>
    <property type="project" value="UniProtKB-ARBA"/>
</dbReference>
<feature type="compositionally biased region" description="Basic residues" evidence="1">
    <location>
        <begin position="717"/>
        <end position="728"/>
    </location>
</feature>
<dbReference type="Pfam" id="PF00226">
    <property type="entry name" value="DnaJ"/>
    <property type="match status" value="1"/>
</dbReference>
<feature type="region of interest" description="Disordered" evidence="1">
    <location>
        <begin position="372"/>
        <end position="425"/>
    </location>
</feature>
<sequence length="728" mass="80790">MARKGNQQRNGLNRNGPNHKNIVSEMVNKENLKSHDGKIAEEDPSNADHQVMSSSPSQESKNNTKGSGKKNKQRPAGVSCRGKSDDTNPNLSQTVDTSSKIRDPSGSDLSSGASGSRGNDEMFNGGNHNQKISSNNVSEDVPVKNMMENSGPSAAVAGKDLRAVALYILKVASEWVEKQKPRFSTFTAVIRMGHNYVRLKVEHVSPIIFTWILYFGKLMLLLSMIWLECGIRGLDSLLRLGTTSFFTVIWCSILSVIAMTGITKFLILMVTAALAAIFIGLGLAIVMISMFSMVILWLYGSFWTTGVIILLGGIAFALSHERVALLITTLYSMHCARSYVGWLGLFLGLNLSFISSDVLIHFLQNKLNEHRSNDPSEQGWHSQGRSGHSYGEPFHSSPAEDTSQSASERSAGQSTGVPSTSGAEAELTSEDEVLRLLNCTDHYSALGFTRYENIDVSVLKREYRKKAMLVHPDKNMGNEKAADAFKKLQNAYEVLLDSLKRKMYDDELRREELLNYFRRFQSAAQKKGRHGSFKSGYGRAEAEGEGIYGESRRIACKKCSQFHVWACTERSKSRARWCQECKDFHQAKDGDGWVEQSFQPLLFGLLQKMDPPCAYVCAGSRIYDATEWFICQGMSCPSNTHKPSFHVNTSLTKQPSSKGTTSAHRGGGGMPTTNMDETITEEEFFELLQNAMQSGMFETSNMSNETPPRNGSCSKSSVKKKKKGKKQW</sequence>
<dbReference type="GeneID" id="103715768"/>
<dbReference type="RefSeq" id="XP_038977917.1">
    <property type="nucleotide sequence ID" value="XM_039121989.1"/>
</dbReference>
<dbReference type="CDD" id="cd06257">
    <property type="entry name" value="DnaJ"/>
    <property type="match status" value="1"/>
</dbReference>
<evidence type="ECO:0000313" key="5">
    <source>
        <dbReference type="RefSeq" id="XP_038977846.1"/>
    </source>
</evidence>
<dbReference type="Pfam" id="PF14901">
    <property type="entry name" value="Jiv90"/>
    <property type="match status" value="1"/>
</dbReference>